<dbReference type="Gene3D" id="3.40.50.11180">
    <property type="match status" value="1"/>
</dbReference>
<evidence type="ECO:0000256" key="9">
    <source>
        <dbReference type="HAMAP-Rule" id="MF_00969"/>
    </source>
</evidence>
<dbReference type="GO" id="GO:0000716">
    <property type="term" value="P:transcription-coupled nucleotide-excision repair, DNA damage recognition"/>
    <property type="evidence" value="ECO:0007669"/>
    <property type="project" value="UniProtKB-UniRule"/>
</dbReference>
<organism evidence="12 13">
    <name type="scientific">Desulfohalobium retbaense (strain ATCC 49708 / DSM 5692 / JCM 16813 / HR100)</name>
    <dbReference type="NCBI Taxonomy" id="485915"/>
    <lineage>
        <taxon>Bacteria</taxon>
        <taxon>Pseudomonadati</taxon>
        <taxon>Thermodesulfobacteriota</taxon>
        <taxon>Desulfovibrionia</taxon>
        <taxon>Desulfovibrionales</taxon>
        <taxon>Desulfohalobiaceae</taxon>
        <taxon>Desulfohalobium</taxon>
    </lineage>
</organism>
<dbReference type="PANTHER" id="PTHR47964">
    <property type="entry name" value="ATP-DEPENDENT DNA HELICASE HOMOLOG RECG, CHLOROPLASTIC"/>
    <property type="match status" value="1"/>
</dbReference>
<name>C8X3H8_DESRD</name>
<dbReference type="PROSITE" id="PS51194">
    <property type="entry name" value="HELICASE_CTER"/>
    <property type="match status" value="1"/>
</dbReference>
<dbReference type="Proteomes" id="UP000001052">
    <property type="component" value="Chromosome"/>
</dbReference>
<dbReference type="NCBIfam" id="TIGR00580">
    <property type="entry name" value="mfd"/>
    <property type="match status" value="1"/>
</dbReference>
<evidence type="ECO:0000256" key="6">
    <source>
        <dbReference type="ARBA" id="ARBA00022840"/>
    </source>
</evidence>
<dbReference type="STRING" id="485915.Dret_1691"/>
<dbReference type="Pfam" id="PF17757">
    <property type="entry name" value="UvrB_inter"/>
    <property type="match status" value="1"/>
</dbReference>
<dbReference type="GO" id="GO:0003684">
    <property type="term" value="F:damaged DNA binding"/>
    <property type="evidence" value="ECO:0007669"/>
    <property type="project" value="InterPro"/>
</dbReference>
<dbReference type="Gene3D" id="3.90.1150.50">
    <property type="entry name" value="Transcription-repair-coupling factor, D7 domain"/>
    <property type="match status" value="1"/>
</dbReference>
<dbReference type="RefSeq" id="WP_015752118.1">
    <property type="nucleotide sequence ID" value="NC_013223.1"/>
</dbReference>
<dbReference type="InterPro" id="IPR037235">
    <property type="entry name" value="TRCF-like_C_D7"/>
</dbReference>
<dbReference type="EC" id="3.6.4.-" evidence="9"/>
<sequence>MRIPKEIQSFLASDKRALQVGKSGIGSQACVAQGMLAKGRNVVAVFPGQKELDRFWSLVTLFSGQSEQEGVLWERPWVKLDAFRPGSTRTEQWGARWAALSRLKLGSQPCGLALTADNFLPYWPPSELVDQAYLYLVLNEDIEIEDIATQLVAWGYDRVGMVTRFGEFAVRGDILDIYTPGYESPVRLEFFGDTLEGIRLFEPLSQRSKQSMTEVTVMPAAPALGGGHERDRIRDKWHHLWTTGALDKQVKARLEQHLEDGEAGFWPGLYYQRPVLLEDWLPSDPVFMLCEADTLRSYLEEEAGRWQTVQQVFANGEQAEIPSELVVRTPHNARQAWLEGTQILFETLPVEPGDSAVALPEKRYTRFEDLFWRPDQKRRPWHTLCESLKTWRRTTHQTILLFDSVNAQRKFLSLIEKEGVQFQTSFVPDQKGLYALVMPFDGGMELPWRDMLVLGEEVLQPRQERAVAQKQTARDFKGLSSFDDLQTGELLVHRDYGLSRFGGLQRLQADQAGQDYLVLEYADSDKLYVPADRLNLVQRYQGGEGAAPALDRLGGTSWQKTTKRVRKAIEQIAHELVRMYAYRRVAKGFAYSAADELYREFEASFGFAETPDQEKVISDVLEDMDSPEPMDRLVCGDVGFGKTEIAMRAAFRAVADSKQVALLCPTTVLAEQHYQNFRQRMEPFEVRVGLLSRFVPKAQQRKTLEAAGRGEIDILIGTHRLLSQDVRLPQQSLLILDEEQRFGVKHKEKLKEIRKTLDVLTLTATPIPRTLQLSLSGVRSLSVIETPPPERKAVESSLIEREPGRLQEILQREVDRGGQVFFVHNRVRGLAEVRDMVQHLVPEARVGMAHGQMAERRLEESMHRFWHGELDILVCTAIIESGLDFPRANTLIVDQAHMFGLGQLYQLRGRVGRSKRQAYAYFVVPSLDNLPADARKRLQAILEADYLGAGIQVAMRDLQLRGAGNLLGESQSGQISKVGLDLFLEMLEEEVRKIRGEALPPQTDPELQIGFAAHIPESFVPDTGERLRYYKALSSAGSQKERETLLEELQDRFGVLPEPLLAFAAVLQLKGVLARLQAERVQLYPQRVVVSWSEEVQAVDPARLVAWVGEQGDRARLQPPAKLELRLPEKQSIADAVTEISRELEGLLPSQTK</sequence>
<keyword evidence="2 9" id="KW-0547">Nucleotide-binding</keyword>
<evidence type="ECO:0000256" key="8">
    <source>
        <dbReference type="ARBA" id="ARBA00023204"/>
    </source>
</evidence>
<evidence type="ECO:0000313" key="13">
    <source>
        <dbReference type="Proteomes" id="UP000001052"/>
    </source>
</evidence>
<dbReference type="CDD" id="cd17991">
    <property type="entry name" value="DEXHc_TRCF"/>
    <property type="match status" value="1"/>
</dbReference>
<dbReference type="EMBL" id="CP001734">
    <property type="protein sequence ID" value="ACV68975.1"/>
    <property type="molecule type" value="Genomic_DNA"/>
</dbReference>
<keyword evidence="13" id="KW-1185">Reference proteome</keyword>
<dbReference type="InterPro" id="IPR005118">
    <property type="entry name" value="TRCF_C"/>
</dbReference>
<evidence type="ECO:0000259" key="11">
    <source>
        <dbReference type="PROSITE" id="PS51194"/>
    </source>
</evidence>
<dbReference type="KEGG" id="drt:Dret_1691"/>
<dbReference type="Pfam" id="PF03461">
    <property type="entry name" value="TRCF"/>
    <property type="match status" value="1"/>
</dbReference>
<comment type="similarity">
    <text evidence="9">In the C-terminal section; belongs to the helicase family. RecG subfamily.</text>
</comment>
<evidence type="ECO:0000256" key="1">
    <source>
        <dbReference type="ARBA" id="ARBA00022490"/>
    </source>
</evidence>
<dbReference type="InterPro" id="IPR014001">
    <property type="entry name" value="Helicase_ATP-bd"/>
</dbReference>
<dbReference type="GO" id="GO:0003678">
    <property type="term" value="F:DNA helicase activity"/>
    <property type="evidence" value="ECO:0007669"/>
    <property type="project" value="TreeGrafter"/>
</dbReference>
<feature type="domain" description="Helicase ATP-binding" evidence="10">
    <location>
        <begin position="623"/>
        <end position="784"/>
    </location>
</feature>
<dbReference type="InterPro" id="IPR003711">
    <property type="entry name" value="CarD-like/TRCF_RID"/>
</dbReference>
<dbReference type="InterPro" id="IPR027417">
    <property type="entry name" value="P-loop_NTPase"/>
</dbReference>
<dbReference type="Gene3D" id="3.30.2060.10">
    <property type="entry name" value="Penicillin-binding protein 1b domain"/>
    <property type="match status" value="1"/>
</dbReference>
<dbReference type="SUPFAM" id="SSF141259">
    <property type="entry name" value="CarD-like"/>
    <property type="match status" value="1"/>
</dbReference>
<reference evidence="13" key="1">
    <citation type="submission" date="2009-09" db="EMBL/GenBank/DDBJ databases">
        <title>The complete chromosome of Desulfohalobium retbaense DSM 5692.</title>
        <authorList>
            <consortium name="US DOE Joint Genome Institute (JGI-PGF)"/>
            <person name="Lucas S."/>
            <person name="Copeland A."/>
            <person name="Lapidus A."/>
            <person name="Glavina del Rio T."/>
            <person name="Dalin E."/>
            <person name="Tice H."/>
            <person name="Bruce D."/>
            <person name="Goodwin L."/>
            <person name="Pitluck S."/>
            <person name="Kyrpides N."/>
            <person name="Mavromatis K."/>
            <person name="Ivanova N."/>
            <person name="Mikhailova N."/>
            <person name="Munk A.C."/>
            <person name="Brettin T."/>
            <person name="Detter J.C."/>
            <person name="Han C."/>
            <person name="Tapia R."/>
            <person name="Larimer F."/>
            <person name="Land M."/>
            <person name="Hauser L."/>
            <person name="Markowitz V."/>
            <person name="Cheng J.-F."/>
            <person name="Hugenholtz P."/>
            <person name="Woyke T."/>
            <person name="Wu D."/>
            <person name="Spring S."/>
            <person name="Klenk H.-P."/>
            <person name="Eisen J.A."/>
        </authorList>
    </citation>
    <scope>NUCLEOTIDE SEQUENCE [LARGE SCALE GENOMIC DNA]</scope>
    <source>
        <strain evidence="13">DSM 5692</strain>
    </source>
</reference>
<dbReference type="PROSITE" id="PS51192">
    <property type="entry name" value="HELICASE_ATP_BIND_1"/>
    <property type="match status" value="1"/>
</dbReference>
<evidence type="ECO:0000313" key="12">
    <source>
        <dbReference type="EMBL" id="ACV68975.1"/>
    </source>
</evidence>
<gene>
    <name evidence="9" type="primary">mfd</name>
    <name evidence="12" type="ordered locus">Dret_1691</name>
</gene>
<dbReference type="GO" id="GO:0005737">
    <property type="term" value="C:cytoplasm"/>
    <property type="evidence" value="ECO:0007669"/>
    <property type="project" value="UniProtKB-SubCell"/>
</dbReference>
<dbReference type="SMART" id="SM00982">
    <property type="entry name" value="TRCF"/>
    <property type="match status" value="1"/>
</dbReference>
<dbReference type="Pfam" id="PF00270">
    <property type="entry name" value="DEAD"/>
    <property type="match status" value="1"/>
</dbReference>
<dbReference type="SMART" id="SM00490">
    <property type="entry name" value="HELICc"/>
    <property type="match status" value="1"/>
</dbReference>
<dbReference type="SMART" id="SM01058">
    <property type="entry name" value="CarD_TRCF"/>
    <property type="match status" value="1"/>
</dbReference>
<evidence type="ECO:0000256" key="2">
    <source>
        <dbReference type="ARBA" id="ARBA00022741"/>
    </source>
</evidence>
<dbReference type="GO" id="GO:0016787">
    <property type="term" value="F:hydrolase activity"/>
    <property type="evidence" value="ECO:0007669"/>
    <property type="project" value="UniProtKB-KW"/>
</dbReference>
<dbReference type="InterPro" id="IPR001650">
    <property type="entry name" value="Helicase_C-like"/>
</dbReference>
<keyword evidence="8 9" id="KW-0234">DNA repair</keyword>
<evidence type="ECO:0000256" key="7">
    <source>
        <dbReference type="ARBA" id="ARBA00023125"/>
    </source>
</evidence>
<dbReference type="AlphaFoldDB" id="C8X3H8"/>
<dbReference type="GO" id="GO:0005524">
    <property type="term" value="F:ATP binding"/>
    <property type="evidence" value="ECO:0007669"/>
    <property type="project" value="UniProtKB-UniRule"/>
</dbReference>
<evidence type="ECO:0000256" key="4">
    <source>
        <dbReference type="ARBA" id="ARBA00022801"/>
    </source>
</evidence>
<accession>C8X3H8</accession>
<comment type="similarity">
    <text evidence="9">In the N-terminal section; belongs to the UvrB family.</text>
</comment>
<dbReference type="InterPro" id="IPR036101">
    <property type="entry name" value="CarD-like/TRCF_RID_sf"/>
</dbReference>
<dbReference type="InterPro" id="IPR011545">
    <property type="entry name" value="DEAD/DEAH_box_helicase_dom"/>
</dbReference>
<dbReference type="InterPro" id="IPR004576">
    <property type="entry name" value="Mfd"/>
</dbReference>
<dbReference type="Pfam" id="PF00271">
    <property type="entry name" value="Helicase_C"/>
    <property type="match status" value="1"/>
</dbReference>
<keyword evidence="4 9" id="KW-0378">Hydrolase</keyword>
<keyword evidence="5" id="KW-0347">Helicase</keyword>
<dbReference type="Pfam" id="PF02559">
    <property type="entry name" value="CarD_TRCF_RID"/>
    <property type="match status" value="1"/>
</dbReference>
<dbReference type="SUPFAM" id="SSF143517">
    <property type="entry name" value="TRCF domain-like"/>
    <property type="match status" value="1"/>
</dbReference>
<evidence type="ECO:0000256" key="5">
    <source>
        <dbReference type="ARBA" id="ARBA00022806"/>
    </source>
</evidence>
<dbReference type="SMART" id="SM00487">
    <property type="entry name" value="DEXDc"/>
    <property type="match status" value="1"/>
</dbReference>
<protein>
    <recommendedName>
        <fullName evidence="9">Transcription-repair-coupling factor</fullName>
        <shortName evidence="9">TRCF</shortName>
        <ecNumber evidence="9">3.6.4.-</ecNumber>
    </recommendedName>
</protein>
<dbReference type="HAMAP" id="MF_00969">
    <property type="entry name" value="TRCF"/>
    <property type="match status" value="1"/>
</dbReference>
<dbReference type="eggNOG" id="COG1197">
    <property type="taxonomic scope" value="Bacteria"/>
</dbReference>
<evidence type="ECO:0000259" key="10">
    <source>
        <dbReference type="PROSITE" id="PS51192"/>
    </source>
</evidence>
<dbReference type="InterPro" id="IPR047112">
    <property type="entry name" value="RecG/Mfd"/>
</dbReference>
<dbReference type="HOGENOM" id="CLU_005122_1_3_7"/>
<feature type="domain" description="Helicase C-terminal" evidence="11">
    <location>
        <begin position="805"/>
        <end position="959"/>
    </location>
</feature>
<keyword evidence="3 9" id="KW-0227">DNA damage</keyword>
<dbReference type="Gene3D" id="2.40.10.170">
    <property type="match status" value="1"/>
</dbReference>
<keyword evidence="7 9" id="KW-0238">DNA-binding</keyword>
<dbReference type="InterPro" id="IPR041471">
    <property type="entry name" value="UvrB_inter"/>
</dbReference>
<keyword evidence="6 9" id="KW-0067">ATP-binding</keyword>
<comment type="function">
    <text evidence="9">Couples transcription and DNA repair by recognizing RNA polymerase (RNAP) stalled at DNA lesions. Mediates ATP-dependent release of RNAP and its truncated transcript from the DNA, and recruitment of nucleotide excision repair machinery to the damaged site.</text>
</comment>
<proteinExistence type="inferred from homology"/>
<comment type="subcellular location">
    <subcellularLocation>
        <location evidence="9">Cytoplasm</location>
    </subcellularLocation>
</comment>
<dbReference type="PANTHER" id="PTHR47964:SF1">
    <property type="entry name" value="ATP-DEPENDENT DNA HELICASE HOMOLOG RECG, CHLOROPLASTIC"/>
    <property type="match status" value="1"/>
</dbReference>
<reference evidence="12 13" key="2">
    <citation type="journal article" date="2010" name="Stand. Genomic Sci.">
        <title>Complete genome sequence of Desulfohalobium retbaense type strain (HR(100)).</title>
        <authorList>
            <person name="Spring S."/>
            <person name="Nolan M."/>
            <person name="Lapidus A."/>
            <person name="Glavina Del Rio T."/>
            <person name="Copeland A."/>
            <person name="Tice H."/>
            <person name="Cheng J.F."/>
            <person name="Lucas S."/>
            <person name="Land M."/>
            <person name="Chen F."/>
            <person name="Bruce D."/>
            <person name="Goodwin L."/>
            <person name="Pitluck S."/>
            <person name="Ivanova N."/>
            <person name="Mavromatis K."/>
            <person name="Mikhailova N."/>
            <person name="Pati A."/>
            <person name="Chen A."/>
            <person name="Palaniappan K."/>
            <person name="Hauser L."/>
            <person name="Chang Y.J."/>
            <person name="Jeffries C.D."/>
            <person name="Munk C."/>
            <person name="Kiss H."/>
            <person name="Chain P."/>
            <person name="Han C."/>
            <person name="Brettin T."/>
            <person name="Detter J.C."/>
            <person name="Schuler E."/>
            <person name="Goker M."/>
            <person name="Rohde M."/>
            <person name="Bristow J."/>
            <person name="Eisen J.A."/>
            <person name="Markowitz V."/>
            <person name="Hugenholtz P."/>
            <person name="Kyrpides N.C."/>
            <person name="Klenk H.P."/>
        </authorList>
    </citation>
    <scope>NUCLEOTIDE SEQUENCE [LARGE SCALE GENOMIC DNA]</scope>
    <source>
        <strain evidence="12 13">DSM 5692</strain>
    </source>
</reference>
<evidence type="ECO:0000256" key="3">
    <source>
        <dbReference type="ARBA" id="ARBA00022763"/>
    </source>
</evidence>
<dbReference type="GO" id="GO:0006355">
    <property type="term" value="P:regulation of DNA-templated transcription"/>
    <property type="evidence" value="ECO:0007669"/>
    <property type="project" value="UniProtKB-UniRule"/>
</dbReference>
<dbReference type="SUPFAM" id="SSF52540">
    <property type="entry name" value="P-loop containing nucleoside triphosphate hydrolases"/>
    <property type="match status" value="3"/>
</dbReference>
<keyword evidence="1 9" id="KW-0963">Cytoplasm</keyword>
<dbReference type="Gene3D" id="3.40.50.300">
    <property type="entry name" value="P-loop containing nucleotide triphosphate hydrolases"/>
    <property type="match status" value="2"/>
</dbReference>